<evidence type="ECO:0000259" key="2">
    <source>
        <dbReference type="Pfam" id="PF06094"/>
    </source>
</evidence>
<dbReference type="InterPro" id="IPR009288">
    <property type="entry name" value="AIG2-like_dom"/>
</dbReference>
<dbReference type="SUPFAM" id="SSF110857">
    <property type="entry name" value="Gamma-glutamyl cyclotransferase-like"/>
    <property type="match status" value="1"/>
</dbReference>
<geneLocation type="plasmid" evidence="3 4">
    <name>pCBA1113-01</name>
</geneLocation>
<gene>
    <name evidence="3" type="ORF">DU500_17215</name>
</gene>
<dbReference type="Pfam" id="PF06094">
    <property type="entry name" value="GGACT"/>
    <property type="match status" value="1"/>
</dbReference>
<dbReference type="KEGG" id="haj:DU500_17215"/>
<dbReference type="Proteomes" id="UP000253273">
    <property type="component" value="Plasmid pCBA1113-01"/>
</dbReference>
<dbReference type="CDD" id="cd06661">
    <property type="entry name" value="GGCT_like"/>
    <property type="match status" value="1"/>
</dbReference>
<keyword evidence="4" id="KW-1185">Reference proteome</keyword>
<sequence length="289" mass="33215">MNLPENPNLPLFVYGLFKPGQLGYHRIEPLVQSTRNATAEGKLLERDGVPILAEDPHSQVNGYLLKFDEEEAESAYEKVVSIEPEKQYRWVTRSVSLENGTETANILLGRNPTRGTTELSSFDWSGERDPLFTDALDVVEEVIASETGFDWEDKKPFFRLQMAYLLLWSSIERYISLRYGLRGPRGDQSIRQKLMKMAEEPGFQGGLESIDLTDRPRTQITRADRPQDDEKLDPDNPQGSIDYYYQVRSNLSHRGKTAPVDFDILQHSLNELYEIFRNHVLPRAFDSRS</sequence>
<keyword evidence="3" id="KW-0614">Plasmid</keyword>
<name>A0A345E7R0_9EURY</name>
<dbReference type="GeneID" id="37285162"/>
<feature type="domain" description="Gamma-glutamylcyclotransferase AIG2-like" evidence="2">
    <location>
        <begin position="11"/>
        <end position="125"/>
    </location>
</feature>
<evidence type="ECO:0000313" key="3">
    <source>
        <dbReference type="EMBL" id="AXG08232.1"/>
    </source>
</evidence>
<dbReference type="InterPro" id="IPR013024">
    <property type="entry name" value="GGCT-like"/>
</dbReference>
<feature type="region of interest" description="Disordered" evidence="1">
    <location>
        <begin position="204"/>
        <end position="239"/>
    </location>
</feature>
<accession>A0A345E7R0</accession>
<dbReference type="OrthoDB" id="359459at2157"/>
<feature type="compositionally biased region" description="Basic and acidic residues" evidence="1">
    <location>
        <begin position="212"/>
        <end position="229"/>
    </location>
</feature>
<proteinExistence type="predicted"/>
<dbReference type="Gene3D" id="3.10.490.10">
    <property type="entry name" value="Gamma-glutamyl cyclotransferase-like"/>
    <property type="match status" value="1"/>
</dbReference>
<dbReference type="EMBL" id="CP031151">
    <property type="protein sequence ID" value="AXG08232.1"/>
    <property type="molecule type" value="Genomic_DNA"/>
</dbReference>
<evidence type="ECO:0000256" key="1">
    <source>
        <dbReference type="SAM" id="MobiDB-lite"/>
    </source>
</evidence>
<dbReference type="AlphaFoldDB" id="A0A345E7R0"/>
<protein>
    <recommendedName>
        <fullName evidence="2">Gamma-glutamylcyclotransferase AIG2-like domain-containing protein</fullName>
    </recommendedName>
</protein>
<dbReference type="InterPro" id="IPR036568">
    <property type="entry name" value="GGCT-like_sf"/>
</dbReference>
<reference evidence="3 4" key="1">
    <citation type="submission" date="2018-07" db="EMBL/GenBank/DDBJ databases">
        <title>Genome sequences of Haloplanus sp. CBA1113.</title>
        <authorList>
            <person name="Kim Y.B."/>
            <person name="Roh S.W."/>
        </authorList>
    </citation>
    <scope>NUCLEOTIDE SEQUENCE [LARGE SCALE GENOMIC DNA]</scope>
    <source>
        <strain evidence="3 4">CBA1113</strain>
        <plasmid evidence="3 4">pCBA1113-01</plasmid>
    </source>
</reference>
<dbReference type="RefSeq" id="WP_114587352.1">
    <property type="nucleotide sequence ID" value="NZ_CP031151.1"/>
</dbReference>
<evidence type="ECO:0000313" key="4">
    <source>
        <dbReference type="Proteomes" id="UP000253273"/>
    </source>
</evidence>
<organism evidence="3 4">
    <name type="scientific">Haloplanus rubicundus</name>
    <dbReference type="NCBI Taxonomy" id="1547898"/>
    <lineage>
        <taxon>Archaea</taxon>
        <taxon>Methanobacteriati</taxon>
        <taxon>Methanobacteriota</taxon>
        <taxon>Stenosarchaea group</taxon>
        <taxon>Halobacteria</taxon>
        <taxon>Halobacteriales</taxon>
        <taxon>Haloferacaceae</taxon>
        <taxon>Haloplanus</taxon>
    </lineage>
</organism>